<gene>
    <name evidence="1" type="ORF">D1614_15965</name>
</gene>
<evidence type="ECO:0000313" key="2">
    <source>
        <dbReference type="Proteomes" id="UP000265926"/>
    </source>
</evidence>
<protein>
    <recommendedName>
        <fullName evidence="3">Type I-B CRISPR-associated protein Cas8b1/Cst1</fullName>
    </recommendedName>
</protein>
<dbReference type="RefSeq" id="WP_119438967.1">
    <property type="nucleotide sequence ID" value="NZ_QWGR01000009.1"/>
</dbReference>
<reference evidence="1 2" key="1">
    <citation type="submission" date="2018-08" db="EMBL/GenBank/DDBJ databases">
        <title>Pallidiluteibacterium maritimus gen. nov., sp. nov., isolated from coastal sediment.</title>
        <authorList>
            <person name="Zhou L.Y."/>
        </authorList>
    </citation>
    <scope>NUCLEOTIDE SEQUENCE [LARGE SCALE GENOMIC DNA]</scope>
    <source>
        <strain evidence="1 2">XSD2</strain>
    </source>
</reference>
<evidence type="ECO:0008006" key="3">
    <source>
        <dbReference type="Google" id="ProtNLM"/>
    </source>
</evidence>
<accession>A0A399SYX9</accession>
<keyword evidence="2" id="KW-1185">Reference proteome</keyword>
<sequence length="578" mass="66447">MYSKFKVKKGAGTYSDTIEAFGLANLLHEIQSRTELNRPKLWIEDKGLYYELTSIPEIQLEQIQELNYFPLFQYVVRDSSETFDENYFDLPLQDVLKKERRSLIQKAYQEFLGKEKAEQLRLRMKEIDRIFLEEKFIDPHLDVYSQVATNNNFEVFKKLYNNFYLNKNSFPALIKSIFDFYADNPVVLNIKDLKSFNNKVTALQIYNPNSGKGQNRAKASGSGAKGIDSTWISETMKISGALTSMLCQLVKVGSSYDMKVVVPDFKKAEYNLQRQIVLSFKKNIKGNTPLRVDILNLLILNKQLIENTEEYKGFKARNILTGLHSTYQKDLGQNKAVVNISELQTPDFIEFDSEDEAKDWVELLKEQINIIGNINEQEGDATQGLIAYRTFLTSSHFSSWARFIFWYAEHIMSNFSRNKYALPFQETSLNKFFKNMTEFKISEIISNEGFQKVAYAIRKSTVTLQYTPKDQRKFEIRYGLAQTLQNKSKSAPDLAGFIGEFIATFNAETARYAEKNGTVLRANIRENELSLFYGLLDKYPSKVVGALLASYGFALTEKEANKAGTEEQIESEGSTEEL</sequence>
<dbReference type="EMBL" id="QWGR01000009">
    <property type="protein sequence ID" value="RIJ47251.1"/>
    <property type="molecule type" value="Genomic_DNA"/>
</dbReference>
<dbReference type="AlphaFoldDB" id="A0A399SYX9"/>
<comment type="caution">
    <text evidence="1">The sequence shown here is derived from an EMBL/GenBank/DDBJ whole genome shotgun (WGS) entry which is preliminary data.</text>
</comment>
<evidence type="ECO:0000313" key="1">
    <source>
        <dbReference type="EMBL" id="RIJ47251.1"/>
    </source>
</evidence>
<dbReference type="OrthoDB" id="137710at2"/>
<name>A0A399SYX9_9BACT</name>
<proteinExistence type="predicted"/>
<dbReference type="Proteomes" id="UP000265926">
    <property type="component" value="Unassembled WGS sequence"/>
</dbReference>
<organism evidence="1 2">
    <name type="scientific">Maribellus luteus</name>
    <dbReference type="NCBI Taxonomy" id="2305463"/>
    <lineage>
        <taxon>Bacteria</taxon>
        <taxon>Pseudomonadati</taxon>
        <taxon>Bacteroidota</taxon>
        <taxon>Bacteroidia</taxon>
        <taxon>Marinilabiliales</taxon>
        <taxon>Prolixibacteraceae</taxon>
        <taxon>Maribellus</taxon>
    </lineage>
</organism>